<dbReference type="InterPro" id="IPR009080">
    <property type="entry name" value="tRNAsynth_Ia_anticodon-bd"/>
</dbReference>
<evidence type="ECO:0000256" key="9">
    <source>
        <dbReference type="HAMAP-Rule" id="MF_00123"/>
    </source>
</evidence>
<dbReference type="GO" id="GO:0005524">
    <property type="term" value="F:ATP binding"/>
    <property type="evidence" value="ECO:0007669"/>
    <property type="project" value="UniProtKB-UniRule"/>
</dbReference>
<dbReference type="InterPro" id="IPR036695">
    <property type="entry name" value="Arg-tRNA-synth_N_sf"/>
</dbReference>
<keyword evidence="14" id="KW-1185">Reference proteome</keyword>
<dbReference type="SMART" id="SM00836">
    <property type="entry name" value="DALR_1"/>
    <property type="match status" value="1"/>
</dbReference>
<dbReference type="InterPro" id="IPR005148">
    <property type="entry name" value="Arg-tRNA-synth_N"/>
</dbReference>
<dbReference type="Gene3D" id="1.10.730.10">
    <property type="entry name" value="Isoleucyl-tRNA Synthetase, Domain 1"/>
    <property type="match status" value="1"/>
</dbReference>
<protein>
    <recommendedName>
        <fullName evidence="9">Arginine--tRNA ligase</fullName>
        <ecNumber evidence="9">6.1.1.19</ecNumber>
    </recommendedName>
    <alternativeName>
        <fullName evidence="9">Arginyl-tRNA synthetase</fullName>
        <shortName evidence="9">ArgRS</shortName>
    </alternativeName>
</protein>
<keyword evidence="5 9" id="KW-0067">ATP-binding</keyword>
<dbReference type="AlphaFoldDB" id="A0A6L8W6B2"/>
<dbReference type="EMBL" id="WTUW01000001">
    <property type="protein sequence ID" value="MZR30012.1"/>
    <property type="molecule type" value="Genomic_DNA"/>
</dbReference>
<evidence type="ECO:0000256" key="5">
    <source>
        <dbReference type="ARBA" id="ARBA00022840"/>
    </source>
</evidence>
<evidence type="ECO:0000256" key="7">
    <source>
        <dbReference type="ARBA" id="ARBA00023146"/>
    </source>
</evidence>
<comment type="catalytic activity">
    <reaction evidence="8 9">
        <text>tRNA(Arg) + L-arginine + ATP = L-arginyl-tRNA(Arg) + AMP + diphosphate</text>
        <dbReference type="Rhea" id="RHEA:20301"/>
        <dbReference type="Rhea" id="RHEA-COMP:9658"/>
        <dbReference type="Rhea" id="RHEA-COMP:9673"/>
        <dbReference type="ChEBI" id="CHEBI:30616"/>
        <dbReference type="ChEBI" id="CHEBI:32682"/>
        <dbReference type="ChEBI" id="CHEBI:33019"/>
        <dbReference type="ChEBI" id="CHEBI:78442"/>
        <dbReference type="ChEBI" id="CHEBI:78513"/>
        <dbReference type="ChEBI" id="CHEBI:456215"/>
        <dbReference type="EC" id="6.1.1.19"/>
    </reaction>
</comment>
<reference evidence="13 14" key="1">
    <citation type="submission" date="2019-12" db="EMBL/GenBank/DDBJ databases">
        <title>Snethiella sp. nov. sp. isolated from sea sand.</title>
        <authorList>
            <person name="Kim J."/>
            <person name="Jeong S.E."/>
            <person name="Jung H.S."/>
            <person name="Jeon C.O."/>
        </authorList>
    </citation>
    <scope>NUCLEOTIDE SEQUENCE [LARGE SCALE GENOMIC DNA]</scope>
    <source>
        <strain evidence="13 14">DP05</strain>
    </source>
</reference>
<dbReference type="PROSITE" id="PS00178">
    <property type="entry name" value="AA_TRNA_LIGASE_I"/>
    <property type="match status" value="1"/>
</dbReference>
<sequence>MSFPDKIKGTSIQGKNFKRSGSFVTTSLLNQLSQIVGQAFSTIGIDASFGRTSLSQRRELGQFQCNGALGAAKQVGRNPREIAEQVIVELEKSGLFSELSIAGPGFINIRLSDDFLLGHISDLAEEAHFGCRSAHQSQKVILDYGGPNVAKAMHVGHLRATIIGESLRRLREFIGDEVISDVHFGDWGLPMGLLIKEIERAQPELPYFNVDFTGPFPEMSPVTVEELQELYPAASARSKEDPAFLEEARIATFELQKGRAGYRALWQHMRDISIAETRTDFDLLGAQFTEWNGEADTNDYIPRMMVRLKEEGYSEVSEGAVVVEVAEDGDKKKMPPLILEKSDGAVMYGTTDLATIEMRQDQHNPDTILYVVDARQSLHFEQVFRAARKCHSIRPDCHLEHIGFGTVNGKDGKPLKTRDGGVVRLRSLIEDAIEEARKTVTESGMSERFDTAELGDIATKVGIAAIKYADLSNQRMSNYVFDLERFTKFEGRTGPYQMYAAVRIKSMLRKAKEQGLNEGRLIATHDTERNLILALSSLPEAVKGATEKNAPNILCDHVYSLSQEFNAFYHECQVLGEPDEAIRASRLRLCAITLRQMEQVLYILGIDVPERM</sequence>
<dbReference type="SUPFAM" id="SSF52374">
    <property type="entry name" value="Nucleotidylyl transferase"/>
    <property type="match status" value="1"/>
</dbReference>
<evidence type="ECO:0000256" key="2">
    <source>
        <dbReference type="ARBA" id="ARBA00022490"/>
    </source>
</evidence>
<keyword evidence="4 9" id="KW-0547">Nucleotide-binding</keyword>
<dbReference type="InterPro" id="IPR014729">
    <property type="entry name" value="Rossmann-like_a/b/a_fold"/>
</dbReference>
<organism evidence="13 14">
    <name type="scientific">Sneathiella litorea</name>
    <dbReference type="NCBI Taxonomy" id="2606216"/>
    <lineage>
        <taxon>Bacteria</taxon>
        <taxon>Pseudomonadati</taxon>
        <taxon>Pseudomonadota</taxon>
        <taxon>Alphaproteobacteria</taxon>
        <taxon>Sneathiellales</taxon>
        <taxon>Sneathiellaceae</taxon>
        <taxon>Sneathiella</taxon>
    </lineage>
</organism>
<dbReference type="Proteomes" id="UP000476030">
    <property type="component" value="Unassembled WGS sequence"/>
</dbReference>
<dbReference type="GO" id="GO:0006420">
    <property type="term" value="P:arginyl-tRNA aminoacylation"/>
    <property type="evidence" value="ECO:0007669"/>
    <property type="project" value="UniProtKB-UniRule"/>
</dbReference>
<dbReference type="PRINTS" id="PR01038">
    <property type="entry name" value="TRNASYNTHARG"/>
</dbReference>
<dbReference type="PANTHER" id="PTHR11956">
    <property type="entry name" value="ARGINYL-TRNA SYNTHETASE"/>
    <property type="match status" value="1"/>
</dbReference>
<evidence type="ECO:0000259" key="11">
    <source>
        <dbReference type="SMART" id="SM00836"/>
    </source>
</evidence>
<keyword evidence="7 9" id="KW-0030">Aminoacyl-tRNA synthetase</keyword>
<name>A0A6L8W6B2_9PROT</name>
<dbReference type="InterPro" id="IPR001278">
    <property type="entry name" value="Arg-tRNA-ligase"/>
</dbReference>
<dbReference type="EC" id="6.1.1.19" evidence="9"/>
<keyword evidence="2 9" id="KW-0963">Cytoplasm</keyword>
<feature type="domain" description="Arginyl tRNA synthetase N-terminal" evidence="12">
    <location>
        <begin position="26"/>
        <end position="111"/>
    </location>
</feature>
<dbReference type="GO" id="GO:0005737">
    <property type="term" value="C:cytoplasm"/>
    <property type="evidence" value="ECO:0007669"/>
    <property type="project" value="UniProtKB-SubCell"/>
</dbReference>
<dbReference type="HAMAP" id="MF_00123">
    <property type="entry name" value="Arg_tRNA_synth"/>
    <property type="match status" value="1"/>
</dbReference>
<evidence type="ECO:0000313" key="13">
    <source>
        <dbReference type="EMBL" id="MZR30012.1"/>
    </source>
</evidence>
<dbReference type="InterPro" id="IPR035684">
    <property type="entry name" value="ArgRS_core"/>
</dbReference>
<evidence type="ECO:0000256" key="6">
    <source>
        <dbReference type="ARBA" id="ARBA00022917"/>
    </source>
</evidence>
<dbReference type="GO" id="GO:0004814">
    <property type="term" value="F:arginine-tRNA ligase activity"/>
    <property type="evidence" value="ECO:0007669"/>
    <property type="project" value="UniProtKB-UniRule"/>
</dbReference>
<gene>
    <name evidence="9 13" type="primary">argS</name>
    <name evidence="13" type="ORF">GQE98_05110</name>
</gene>
<evidence type="ECO:0000256" key="1">
    <source>
        <dbReference type="ARBA" id="ARBA00005594"/>
    </source>
</evidence>
<feature type="domain" description="DALR anticodon binding" evidence="11">
    <location>
        <begin position="498"/>
        <end position="612"/>
    </location>
</feature>
<dbReference type="Pfam" id="PF00750">
    <property type="entry name" value="tRNA-synt_1d"/>
    <property type="match status" value="1"/>
</dbReference>
<dbReference type="InterPro" id="IPR008909">
    <property type="entry name" value="DALR_anticod-bd"/>
</dbReference>
<evidence type="ECO:0000256" key="3">
    <source>
        <dbReference type="ARBA" id="ARBA00022598"/>
    </source>
</evidence>
<comment type="subunit">
    <text evidence="9">Monomer.</text>
</comment>
<dbReference type="InterPro" id="IPR001412">
    <property type="entry name" value="aa-tRNA-synth_I_CS"/>
</dbReference>
<evidence type="ECO:0000256" key="4">
    <source>
        <dbReference type="ARBA" id="ARBA00022741"/>
    </source>
</evidence>
<dbReference type="Pfam" id="PF05746">
    <property type="entry name" value="DALR_1"/>
    <property type="match status" value="1"/>
</dbReference>
<dbReference type="NCBIfam" id="TIGR00456">
    <property type="entry name" value="argS"/>
    <property type="match status" value="1"/>
</dbReference>
<dbReference type="SUPFAM" id="SSF47323">
    <property type="entry name" value="Anticodon-binding domain of a subclass of class I aminoacyl-tRNA synthetases"/>
    <property type="match status" value="1"/>
</dbReference>
<keyword evidence="6 9" id="KW-0648">Protein biosynthesis</keyword>
<dbReference type="Gene3D" id="3.30.1360.70">
    <property type="entry name" value="Arginyl tRNA synthetase N-terminal domain"/>
    <property type="match status" value="1"/>
</dbReference>
<proteinExistence type="inferred from homology"/>
<accession>A0A6L8W6B2</accession>
<comment type="similarity">
    <text evidence="1 9 10">Belongs to the class-I aminoacyl-tRNA synthetase family.</text>
</comment>
<evidence type="ECO:0000256" key="8">
    <source>
        <dbReference type="ARBA" id="ARBA00049339"/>
    </source>
</evidence>
<dbReference type="Pfam" id="PF03485">
    <property type="entry name" value="Arg_tRNA_synt_N"/>
    <property type="match status" value="1"/>
</dbReference>
<comment type="caution">
    <text evidence="13">The sequence shown here is derived from an EMBL/GenBank/DDBJ whole genome shotgun (WGS) entry which is preliminary data.</text>
</comment>
<feature type="short sequence motif" description="'HIGH' region" evidence="9">
    <location>
        <begin position="147"/>
        <end position="157"/>
    </location>
</feature>
<evidence type="ECO:0000259" key="12">
    <source>
        <dbReference type="SMART" id="SM01016"/>
    </source>
</evidence>
<dbReference type="FunFam" id="3.40.50.620:FF:000116">
    <property type="entry name" value="Arginine--tRNA ligase"/>
    <property type="match status" value="1"/>
</dbReference>
<comment type="subcellular location">
    <subcellularLocation>
        <location evidence="9">Cytoplasm</location>
    </subcellularLocation>
</comment>
<dbReference type="PANTHER" id="PTHR11956:SF5">
    <property type="entry name" value="ARGININE--TRNA LIGASE, CYTOPLASMIC"/>
    <property type="match status" value="1"/>
</dbReference>
<dbReference type="Gene3D" id="3.40.50.620">
    <property type="entry name" value="HUPs"/>
    <property type="match status" value="1"/>
</dbReference>
<dbReference type="SUPFAM" id="SSF55190">
    <property type="entry name" value="Arginyl-tRNA synthetase (ArgRS), N-terminal 'additional' domain"/>
    <property type="match status" value="1"/>
</dbReference>
<evidence type="ECO:0000313" key="14">
    <source>
        <dbReference type="Proteomes" id="UP000476030"/>
    </source>
</evidence>
<evidence type="ECO:0000256" key="10">
    <source>
        <dbReference type="RuleBase" id="RU363038"/>
    </source>
</evidence>
<keyword evidence="3 9" id="KW-0436">Ligase</keyword>
<dbReference type="SMART" id="SM01016">
    <property type="entry name" value="Arg_tRNA_synt_N"/>
    <property type="match status" value="1"/>
</dbReference>